<dbReference type="EMBL" id="JAVRHP010000017">
    <property type="protein sequence ID" value="MDT0649509.1"/>
    <property type="molecule type" value="Genomic_DNA"/>
</dbReference>
<evidence type="ECO:0000256" key="1">
    <source>
        <dbReference type="HAMAP-Rule" id="MF_02243"/>
    </source>
</evidence>
<evidence type="ECO:0000313" key="3">
    <source>
        <dbReference type="Proteomes" id="UP001248819"/>
    </source>
</evidence>
<keyword evidence="1" id="KW-0413">Isomerase</keyword>
<keyword evidence="3" id="KW-1185">Reference proteome</keyword>
<name>A0ABU3CT18_9FLAO</name>
<feature type="active site" description="Proton acceptor" evidence="1">
    <location>
        <position position="79"/>
    </location>
</feature>
<comment type="function">
    <text evidence="1">Catalyzes the epimerization of D-tagaturonate (D-TagA) to D-fructuronate (D-FruA).</text>
</comment>
<proteinExistence type="inferred from homology"/>
<dbReference type="RefSeq" id="WP_311483670.1">
    <property type="nucleotide sequence ID" value="NZ_JAVRHP010000017.1"/>
</dbReference>
<dbReference type="Proteomes" id="UP001248819">
    <property type="component" value="Unassembled WGS sequence"/>
</dbReference>
<dbReference type="InterPro" id="IPR032586">
    <property type="entry name" value="UxaE"/>
</dbReference>
<protein>
    <recommendedName>
        <fullName evidence="1">Tagaturonate/fructuronate epimerase</fullName>
        <shortName evidence="1">D-TagA/D-FruA epimerase</shortName>
        <ecNumber evidence="1">5.1.2.7</ecNumber>
    </recommendedName>
</protein>
<comment type="caution">
    <text evidence="2">The sequence shown here is derived from an EMBL/GenBank/DDBJ whole genome shotgun (WGS) entry which is preliminary data.</text>
</comment>
<gene>
    <name evidence="1" type="primary">uxaE</name>
    <name evidence="2" type="ORF">RM529_05100</name>
</gene>
<comment type="catalytic activity">
    <reaction evidence="1">
        <text>keto-D-tagaturonate = keto-D-fructuronate</text>
        <dbReference type="Rhea" id="RHEA:51656"/>
        <dbReference type="ChEBI" id="CHEBI:17886"/>
        <dbReference type="ChEBI" id="CHEBI:59881"/>
        <dbReference type="EC" id="5.1.2.7"/>
    </reaction>
</comment>
<dbReference type="EC" id="5.1.2.7" evidence="1"/>
<dbReference type="HAMAP" id="MF_02243">
    <property type="entry name" value="UxaE"/>
    <property type="match status" value="1"/>
</dbReference>
<comment type="similarity">
    <text evidence="1">Belongs to the UxaE family.</text>
</comment>
<reference evidence="2 3" key="1">
    <citation type="submission" date="2023-09" db="EMBL/GenBank/DDBJ databases">
        <authorList>
            <person name="Rey-Velasco X."/>
        </authorList>
    </citation>
    <scope>NUCLEOTIDE SEQUENCE [LARGE SCALE GENOMIC DNA]</scope>
    <source>
        <strain evidence="2 3">F297</strain>
    </source>
</reference>
<evidence type="ECO:0000313" key="2">
    <source>
        <dbReference type="EMBL" id="MDT0649509.1"/>
    </source>
</evidence>
<sequence length="412" mass="47322">MARLGKYSFGVGDRFGKEGKAQLKAVLKMQENGIEVIPVWNKSNREHETVGTNPESVRKEADNAVKELQYTGDYLVDADHIGLQNVDPYLKQSDFFTIDVADYIGKKAKENDEREFLEFFEKYLGDFQIPGIEHRIEISKMQLQEMLDNFLLAMKKSGEVYRHIASEKSEEFSTEVSIDEVENPQSPVELFFILAALAHYKVPVNTIAPKFTGEFNKGVDYRGDLNQFEKEFEEDLLVLKFAIKEFGLPPNLKLSVHSGSDKFSIYPVMQKLIKKHNMGLHLKTAGTTWLEELIGLAESEGETFSFAKEIYAEALERYEELTKDYAEVLSINKDELPSAEDFSTGKDFADALRHDQKSKAYNANFRQLLHCAYKLAAEKDNFQELLDKNRSKIEENVTYNLYERHLKKIFPS</sequence>
<feature type="binding site" evidence="1">
    <location>
        <position position="217"/>
    </location>
    <ligand>
        <name>a divalent metal cation</name>
        <dbReference type="ChEBI" id="CHEBI:60240"/>
    </ligand>
</feature>
<dbReference type="Pfam" id="PF16257">
    <property type="entry name" value="UxaE"/>
    <property type="match status" value="1"/>
</dbReference>
<feature type="active site" description="Proton donor" evidence="1">
    <location>
        <position position="175"/>
    </location>
</feature>
<keyword evidence="1" id="KW-0479">Metal-binding</keyword>
<accession>A0ABU3CT18</accession>
<feature type="binding site" evidence="1">
    <location>
        <position position="257"/>
    </location>
    <ligand>
        <name>a divalent metal cation</name>
        <dbReference type="ChEBI" id="CHEBI:60240"/>
    </ligand>
</feature>
<feature type="binding site" evidence="1">
    <location>
        <position position="80"/>
    </location>
    <ligand>
        <name>a divalent metal cation</name>
        <dbReference type="ChEBI" id="CHEBI:60240"/>
    </ligand>
</feature>
<comment type="cofactor">
    <cofactor evidence="1">
        <name>a divalent metal cation</name>
        <dbReference type="ChEBI" id="CHEBI:60240"/>
    </cofactor>
</comment>
<organism evidence="2 3">
    <name type="scientific">Autumnicola edwardsiae</name>
    <dbReference type="NCBI Taxonomy" id="3075594"/>
    <lineage>
        <taxon>Bacteria</taxon>
        <taxon>Pseudomonadati</taxon>
        <taxon>Bacteroidota</taxon>
        <taxon>Flavobacteriia</taxon>
        <taxon>Flavobacteriales</taxon>
        <taxon>Flavobacteriaceae</taxon>
        <taxon>Autumnicola</taxon>
    </lineage>
</organism>